<comment type="caution">
    <text evidence="1">The sequence shown here is derived from an EMBL/GenBank/DDBJ whole genome shotgun (WGS) entry which is preliminary data.</text>
</comment>
<evidence type="ECO:0000313" key="1">
    <source>
        <dbReference type="EMBL" id="GAA0170108.1"/>
    </source>
</evidence>
<proteinExistence type="predicted"/>
<accession>A0AAV3R278</accession>
<keyword evidence="2" id="KW-1185">Reference proteome</keyword>
<dbReference type="AlphaFoldDB" id="A0AAV3R278"/>
<dbReference type="Proteomes" id="UP001454036">
    <property type="component" value="Unassembled WGS sequence"/>
</dbReference>
<reference evidence="1 2" key="1">
    <citation type="submission" date="2024-01" db="EMBL/GenBank/DDBJ databases">
        <title>The complete chloroplast genome sequence of Lithospermum erythrorhizon: insights into the phylogenetic relationship among Boraginaceae species and the maternal lineages of purple gromwells.</title>
        <authorList>
            <person name="Okada T."/>
            <person name="Watanabe K."/>
        </authorList>
    </citation>
    <scope>NUCLEOTIDE SEQUENCE [LARGE SCALE GENOMIC DNA]</scope>
</reference>
<name>A0AAV3R278_LITER</name>
<evidence type="ECO:0000313" key="2">
    <source>
        <dbReference type="Proteomes" id="UP001454036"/>
    </source>
</evidence>
<protein>
    <submittedName>
        <fullName evidence="1">Uncharacterized protein</fullName>
    </submittedName>
</protein>
<sequence length="133" mass="15566">MSSHASEHYQNRPKRLLFGKESSEIGGKLPSGNRTIRNLRKGVRYTQKPPMECFIPLRVSVAEVFSEIVYTNLLSKPVRMRSAPGRRDKNRYCEYHREHGHDTNEYRILKSEIEKLIKSGYLKEFVDKNSQQP</sequence>
<dbReference type="EMBL" id="BAABME010007097">
    <property type="protein sequence ID" value="GAA0170108.1"/>
    <property type="molecule type" value="Genomic_DNA"/>
</dbReference>
<organism evidence="1 2">
    <name type="scientific">Lithospermum erythrorhizon</name>
    <name type="common">Purple gromwell</name>
    <name type="synonym">Lithospermum officinale var. erythrorhizon</name>
    <dbReference type="NCBI Taxonomy" id="34254"/>
    <lineage>
        <taxon>Eukaryota</taxon>
        <taxon>Viridiplantae</taxon>
        <taxon>Streptophyta</taxon>
        <taxon>Embryophyta</taxon>
        <taxon>Tracheophyta</taxon>
        <taxon>Spermatophyta</taxon>
        <taxon>Magnoliopsida</taxon>
        <taxon>eudicotyledons</taxon>
        <taxon>Gunneridae</taxon>
        <taxon>Pentapetalae</taxon>
        <taxon>asterids</taxon>
        <taxon>lamiids</taxon>
        <taxon>Boraginales</taxon>
        <taxon>Boraginaceae</taxon>
        <taxon>Boraginoideae</taxon>
        <taxon>Lithospermeae</taxon>
        <taxon>Lithospermum</taxon>
    </lineage>
</organism>
<gene>
    <name evidence="1" type="ORF">LIER_24446</name>
</gene>